<dbReference type="GO" id="GO:0000976">
    <property type="term" value="F:transcription cis-regulatory region binding"/>
    <property type="evidence" value="ECO:0007669"/>
    <property type="project" value="TreeGrafter"/>
</dbReference>
<dbReference type="PANTHER" id="PTHR30055:SF226">
    <property type="entry name" value="HTH-TYPE TRANSCRIPTIONAL REGULATOR PKSA"/>
    <property type="match status" value="1"/>
</dbReference>
<accession>A0A841SPJ8</accession>
<dbReference type="InterPro" id="IPR050109">
    <property type="entry name" value="HTH-type_TetR-like_transc_reg"/>
</dbReference>
<feature type="domain" description="HTH tetR-type" evidence="3">
    <location>
        <begin position="8"/>
        <end position="68"/>
    </location>
</feature>
<sequence>MKRELKREQTLQLLLNTTREIVMEKGCTRTTLSEIMKRSGLSKGAIFHYVKSKDELLALVLHSSTEETDRRFNETIENGDRSFEGPMNVIASNLAQLMRANDPSNDIFRYMIGRSEEPFVQELLSNYYARTVTASAQWIERGQSEGVIPSSVDARVTAELFVLLALGARVRSGLPSLGESAIAPQDFGRFMTNTLQIPTK</sequence>
<organism evidence="4 5">
    <name type="scientific">Cohnella thailandensis</name>
    <dbReference type="NCBI Taxonomy" id="557557"/>
    <lineage>
        <taxon>Bacteria</taxon>
        <taxon>Bacillati</taxon>
        <taxon>Bacillota</taxon>
        <taxon>Bacilli</taxon>
        <taxon>Bacillales</taxon>
        <taxon>Paenibacillaceae</taxon>
        <taxon>Cohnella</taxon>
    </lineage>
</organism>
<evidence type="ECO:0000256" key="2">
    <source>
        <dbReference type="PROSITE-ProRule" id="PRU00335"/>
    </source>
</evidence>
<dbReference type="SUPFAM" id="SSF46689">
    <property type="entry name" value="Homeodomain-like"/>
    <property type="match status" value="1"/>
</dbReference>
<dbReference type="AlphaFoldDB" id="A0A841SPJ8"/>
<dbReference type="GO" id="GO:0003700">
    <property type="term" value="F:DNA-binding transcription factor activity"/>
    <property type="evidence" value="ECO:0007669"/>
    <property type="project" value="TreeGrafter"/>
</dbReference>
<dbReference type="PROSITE" id="PS50977">
    <property type="entry name" value="HTH_TETR_2"/>
    <property type="match status" value="1"/>
</dbReference>
<dbReference type="InterPro" id="IPR001647">
    <property type="entry name" value="HTH_TetR"/>
</dbReference>
<evidence type="ECO:0000256" key="1">
    <source>
        <dbReference type="ARBA" id="ARBA00023125"/>
    </source>
</evidence>
<dbReference type="EMBL" id="JACJVQ010000005">
    <property type="protein sequence ID" value="MBB6633884.1"/>
    <property type="molecule type" value="Genomic_DNA"/>
</dbReference>
<dbReference type="Gene3D" id="1.10.357.10">
    <property type="entry name" value="Tetracycline Repressor, domain 2"/>
    <property type="match status" value="1"/>
</dbReference>
<proteinExistence type="predicted"/>
<dbReference type="Proteomes" id="UP000535838">
    <property type="component" value="Unassembled WGS sequence"/>
</dbReference>
<evidence type="ECO:0000259" key="3">
    <source>
        <dbReference type="PROSITE" id="PS50977"/>
    </source>
</evidence>
<dbReference type="InterPro" id="IPR009057">
    <property type="entry name" value="Homeodomain-like_sf"/>
</dbReference>
<dbReference type="Pfam" id="PF00440">
    <property type="entry name" value="TetR_N"/>
    <property type="match status" value="1"/>
</dbReference>
<evidence type="ECO:0000313" key="4">
    <source>
        <dbReference type="EMBL" id="MBB6633884.1"/>
    </source>
</evidence>
<dbReference type="PRINTS" id="PR00455">
    <property type="entry name" value="HTHTETR"/>
</dbReference>
<dbReference type="InterPro" id="IPR036271">
    <property type="entry name" value="Tet_transcr_reg_TetR-rel_C_sf"/>
</dbReference>
<gene>
    <name evidence="4" type="ORF">H7B67_07170</name>
</gene>
<comment type="caution">
    <text evidence="4">The sequence shown here is derived from an EMBL/GenBank/DDBJ whole genome shotgun (WGS) entry which is preliminary data.</text>
</comment>
<feature type="DNA-binding region" description="H-T-H motif" evidence="2">
    <location>
        <begin position="31"/>
        <end position="50"/>
    </location>
</feature>
<keyword evidence="5" id="KW-1185">Reference proteome</keyword>
<keyword evidence="1 2" id="KW-0238">DNA-binding</keyword>
<dbReference type="PANTHER" id="PTHR30055">
    <property type="entry name" value="HTH-TYPE TRANSCRIPTIONAL REGULATOR RUTR"/>
    <property type="match status" value="1"/>
</dbReference>
<protein>
    <submittedName>
        <fullName evidence="4">TetR/AcrR family transcriptional regulator</fullName>
    </submittedName>
</protein>
<name>A0A841SPJ8_9BACL</name>
<dbReference type="RefSeq" id="WP_185119092.1">
    <property type="nucleotide sequence ID" value="NZ_JACJVQ010000005.1"/>
</dbReference>
<evidence type="ECO:0000313" key="5">
    <source>
        <dbReference type="Proteomes" id="UP000535838"/>
    </source>
</evidence>
<reference evidence="4 5" key="1">
    <citation type="submission" date="2020-08" db="EMBL/GenBank/DDBJ databases">
        <title>Cohnella phylogeny.</title>
        <authorList>
            <person name="Dunlap C."/>
        </authorList>
    </citation>
    <scope>NUCLEOTIDE SEQUENCE [LARGE SCALE GENOMIC DNA]</scope>
    <source>
        <strain evidence="4 5">DSM 25241</strain>
    </source>
</reference>
<dbReference type="SUPFAM" id="SSF48498">
    <property type="entry name" value="Tetracyclin repressor-like, C-terminal domain"/>
    <property type="match status" value="1"/>
</dbReference>